<evidence type="ECO:0000313" key="1">
    <source>
        <dbReference type="EMBL" id="EJZ10614.1"/>
    </source>
</evidence>
<dbReference type="PATRIC" id="fig|1214102.3.peg.3985"/>
<accession>K0VHM0</accession>
<dbReference type="AlphaFoldDB" id="K0VHM0"/>
<dbReference type="HOGENOM" id="CLU_2538957_0_0_11"/>
<reference evidence="1 2" key="1">
    <citation type="journal article" date="2012" name="J. Bacteriol.">
        <title>Complete Genome Sequence of Mycobacterium fortuitum subsp. fortuitum Type Strain DSM46621.</title>
        <authorList>
            <person name="Ho Y.S."/>
            <person name="Adroub S.A."/>
            <person name="Aleisa F."/>
            <person name="Mahmood H."/>
            <person name="Othoum G."/>
            <person name="Rashid F."/>
            <person name="Zaher M."/>
            <person name="Ali S."/>
            <person name="Bitter W."/>
            <person name="Pain A."/>
            <person name="Abdallah A.M."/>
        </authorList>
    </citation>
    <scope>NUCLEOTIDE SEQUENCE [LARGE SCALE GENOMIC DNA]</scope>
    <source>
        <strain evidence="2">DSM46621</strain>
    </source>
</reference>
<evidence type="ECO:0000313" key="2">
    <source>
        <dbReference type="Proteomes" id="UP000006043"/>
    </source>
</evidence>
<dbReference type="Proteomes" id="UP000006043">
    <property type="component" value="Unassembled WGS sequence"/>
</dbReference>
<protein>
    <submittedName>
        <fullName evidence="1">Uncharacterized protein</fullName>
    </submittedName>
</protein>
<dbReference type="EMBL" id="ALQB01000091">
    <property type="protein sequence ID" value="EJZ10614.1"/>
    <property type="molecule type" value="Genomic_DNA"/>
</dbReference>
<gene>
    <name evidence="1" type="ORF">MFORT_20123</name>
</gene>
<organism evidence="1 2">
    <name type="scientific">Mycolicibacterium fortuitum subsp. fortuitum DSM 46621 = ATCC 6841 = JCM 6387</name>
    <dbReference type="NCBI Taxonomy" id="1214102"/>
    <lineage>
        <taxon>Bacteria</taxon>
        <taxon>Bacillati</taxon>
        <taxon>Actinomycetota</taxon>
        <taxon>Actinomycetes</taxon>
        <taxon>Mycobacteriales</taxon>
        <taxon>Mycobacteriaceae</taxon>
        <taxon>Mycolicibacterium</taxon>
    </lineage>
</organism>
<name>K0VHM0_MYCFO</name>
<comment type="caution">
    <text evidence="1">The sequence shown here is derived from an EMBL/GenBank/DDBJ whole genome shotgun (WGS) entry which is preliminary data.</text>
</comment>
<proteinExistence type="predicted"/>
<sequence>MNMTVNDEQRSQEILDDRQTFGDAYFEYIANVPGLRPFADSFSLSTGRFDIIDKKPATHIAIGWFWDDLKNLKWVEGQKPPDRTE</sequence>